<reference evidence="3 4" key="1">
    <citation type="journal article" date="2010" name="PLoS ONE">
        <title>The genome sequence of the rumen methanogen Methanobrevibacter ruminantium reveals new possibilities for controlling ruminant methane emissions.</title>
        <authorList>
            <person name="Leahy S.C."/>
            <person name="Kelly W.J."/>
            <person name="Altermann E."/>
            <person name="Ronimus R.S."/>
            <person name="Yeoman C.J."/>
            <person name="Pacheco D.M."/>
            <person name="Li D."/>
            <person name="Kong Z."/>
            <person name="McTavish S."/>
            <person name="Sang C."/>
            <person name="Lambie S.C."/>
            <person name="Janssen P.H."/>
            <person name="Dey D."/>
            <person name="Attwood G.T."/>
        </authorList>
    </citation>
    <scope>NUCLEOTIDE SEQUENCE [LARGE SCALE GENOMIC DNA]</scope>
    <source>
        <strain evidence="4">ATCC 35063 / DSM 1093 / JCM 13430 / OCM 146 / M1</strain>
    </source>
</reference>
<feature type="transmembrane region" description="Helical" evidence="2">
    <location>
        <begin position="118"/>
        <end position="135"/>
    </location>
</feature>
<name>D3E2S9_METRM</name>
<protein>
    <submittedName>
        <fullName evidence="3">Uncharacterized protein</fullName>
    </submittedName>
</protein>
<sequence>MKFNKSLIAIFVILIVAFSSISVIAAEDAEDDNPYHNGAVMNEQEPGSGEDDDNPYHNGAVMNPQEPESEDDDNPYHHGALMNPQEPGSTDDSQAAGSSQADSSNKVALSKYPTGNPLVVLLMSLSIIGLGTLRVRK</sequence>
<evidence type="ECO:0000256" key="2">
    <source>
        <dbReference type="SAM" id="Phobius"/>
    </source>
</evidence>
<dbReference type="EMBL" id="CP001719">
    <property type="protein sequence ID" value="ADC46840.1"/>
    <property type="molecule type" value="Genomic_DNA"/>
</dbReference>
<dbReference type="RefSeq" id="WP_012955791.1">
    <property type="nucleotide sequence ID" value="NC_013790.1"/>
</dbReference>
<proteinExistence type="predicted"/>
<organism evidence="3 4">
    <name type="scientific">Methanobrevibacter ruminantium (strain ATCC 35063 / DSM 1093 / JCM 13430 / OCM 146 / M1)</name>
    <name type="common">Methanobacterium ruminantium</name>
    <dbReference type="NCBI Taxonomy" id="634498"/>
    <lineage>
        <taxon>Archaea</taxon>
        <taxon>Methanobacteriati</taxon>
        <taxon>Methanobacteriota</taxon>
        <taxon>Methanomada group</taxon>
        <taxon>Methanobacteria</taxon>
        <taxon>Methanobacteriales</taxon>
        <taxon>Methanobacteriaceae</taxon>
        <taxon>Methanobrevibacter</taxon>
    </lineage>
</organism>
<keyword evidence="2" id="KW-1133">Transmembrane helix</keyword>
<keyword evidence="2" id="KW-0472">Membrane</keyword>
<dbReference type="AlphaFoldDB" id="D3E2S9"/>
<evidence type="ECO:0000313" key="3">
    <source>
        <dbReference type="EMBL" id="ADC46840.1"/>
    </source>
</evidence>
<accession>D3E2S9</accession>
<evidence type="ECO:0000313" key="4">
    <source>
        <dbReference type="Proteomes" id="UP000008680"/>
    </source>
</evidence>
<dbReference type="KEGG" id="mru:mru_0989"/>
<keyword evidence="4" id="KW-1185">Reference proteome</keyword>
<dbReference type="GeneID" id="8770641"/>
<gene>
    <name evidence="3" type="ordered locus">mru_0989</name>
</gene>
<feature type="compositionally biased region" description="Low complexity" evidence="1">
    <location>
        <begin position="88"/>
        <end position="104"/>
    </location>
</feature>
<dbReference type="STRING" id="634498.mru_0989"/>
<dbReference type="PATRIC" id="fig|634498.28.peg.987"/>
<keyword evidence="2" id="KW-0812">Transmembrane</keyword>
<dbReference type="HOGENOM" id="CLU_1860734_0_0_2"/>
<evidence type="ECO:0000256" key="1">
    <source>
        <dbReference type="SAM" id="MobiDB-lite"/>
    </source>
</evidence>
<feature type="region of interest" description="Disordered" evidence="1">
    <location>
        <begin position="30"/>
        <end position="109"/>
    </location>
</feature>
<dbReference type="Proteomes" id="UP000008680">
    <property type="component" value="Chromosome"/>
</dbReference>